<dbReference type="InterPro" id="IPR016866">
    <property type="entry name" value="UCP028069"/>
</dbReference>
<gene>
    <name evidence="2" type="ORF">METZ01_LOCUS47920</name>
</gene>
<evidence type="ECO:0000313" key="2">
    <source>
        <dbReference type="EMBL" id="SUZ95066.1"/>
    </source>
</evidence>
<evidence type="ECO:0000256" key="1">
    <source>
        <dbReference type="SAM" id="Coils"/>
    </source>
</evidence>
<organism evidence="2">
    <name type="scientific">marine metagenome</name>
    <dbReference type="NCBI Taxonomy" id="408172"/>
    <lineage>
        <taxon>unclassified sequences</taxon>
        <taxon>metagenomes</taxon>
        <taxon>ecological metagenomes</taxon>
    </lineage>
</organism>
<name>A0A381RT53_9ZZZZ</name>
<dbReference type="AlphaFoldDB" id="A0A381RT53"/>
<sequence>MSLNLFSKLCVLFSILAIAPFLSSQAQQAQKSIDPARQLDPVRSLFAQSNVGGKETQDQIDVIDDTTNGIVQEFRQNYQQLKDLTIYNDQLEILIDRQERKMDRVEQDIARISSLTRSVMPLMFKMIDALDTFVELDTPFLIDERRNRVANLRNLMNNPEASPAEKYRKIAEAYEIENEYGRTIEAYTGKISSDQDKTVNFLRIGRNSYVYQTLDGDEQAVWSQSRGEWKGLSGSYRLPIQVGIRIANEQAAPDLMVIPLEISAE</sequence>
<feature type="coiled-coil region" evidence="1">
    <location>
        <begin position="81"/>
        <end position="115"/>
    </location>
</feature>
<accession>A0A381RT53</accession>
<evidence type="ECO:0008006" key="3">
    <source>
        <dbReference type="Google" id="ProtNLM"/>
    </source>
</evidence>
<protein>
    <recommendedName>
        <fullName evidence="3">DUF3450 domain-containing protein</fullName>
    </recommendedName>
</protein>
<dbReference type="PIRSF" id="PIRSF028069">
    <property type="entry name" value="UCP028069"/>
    <property type="match status" value="1"/>
</dbReference>
<dbReference type="Pfam" id="PF11932">
    <property type="entry name" value="DUF3450"/>
    <property type="match status" value="1"/>
</dbReference>
<keyword evidence="1" id="KW-0175">Coiled coil</keyword>
<reference evidence="2" key="1">
    <citation type="submission" date="2018-05" db="EMBL/GenBank/DDBJ databases">
        <authorList>
            <person name="Lanie J.A."/>
            <person name="Ng W.-L."/>
            <person name="Kazmierczak K.M."/>
            <person name="Andrzejewski T.M."/>
            <person name="Davidsen T.M."/>
            <person name="Wayne K.J."/>
            <person name="Tettelin H."/>
            <person name="Glass J.I."/>
            <person name="Rusch D."/>
            <person name="Podicherti R."/>
            <person name="Tsui H.-C.T."/>
            <person name="Winkler M.E."/>
        </authorList>
    </citation>
    <scope>NUCLEOTIDE SEQUENCE</scope>
</reference>
<dbReference type="EMBL" id="UINC01002291">
    <property type="protein sequence ID" value="SUZ95066.1"/>
    <property type="molecule type" value="Genomic_DNA"/>
</dbReference>
<proteinExistence type="predicted"/>